<dbReference type="GO" id="GO:0004497">
    <property type="term" value="F:monooxygenase activity"/>
    <property type="evidence" value="ECO:0007669"/>
    <property type="project" value="UniProtKB-KW"/>
</dbReference>
<evidence type="ECO:0000256" key="2">
    <source>
        <dbReference type="ARBA" id="ARBA00004370"/>
    </source>
</evidence>
<evidence type="ECO:0000256" key="7">
    <source>
        <dbReference type="ARBA" id="ARBA00022989"/>
    </source>
</evidence>
<dbReference type="CDD" id="cd11061">
    <property type="entry name" value="CYP67-like"/>
    <property type="match status" value="1"/>
</dbReference>
<dbReference type="InterPro" id="IPR001128">
    <property type="entry name" value="Cyt_P450"/>
</dbReference>
<keyword evidence="7 13" id="KW-1133">Transmembrane helix</keyword>
<dbReference type="PRINTS" id="PR00385">
    <property type="entry name" value="P450"/>
</dbReference>
<dbReference type="Gene3D" id="1.10.630.10">
    <property type="entry name" value="Cytochrome P450"/>
    <property type="match status" value="1"/>
</dbReference>
<dbReference type="GO" id="GO:0016020">
    <property type="term" value="C:membrane"/>
    <property type="evidence" value="ECO:0007669"/>
    <property type="project" value="UniProtKB-SubCell"/>
</dbReference>
<evidence type="ECO:0000256" key="4">
    <source>
        <dbReference type="ARBA" id="ARBA00022617"/>
    </source>
</evidence>
<dbReference type="GO" id="GO:0020037">
    <property type="term" value="F:heme binding"/>
    <property type="evidence" value="ECO:0007669"/>
    <property type="project" value="InterPro"/>
</dbReference>
<name>A0A8H8R9V3_9HELO</name>
<keyword evidence="4 12" id="KW-0349">Heme</keyword>
<evidence type="ECO:0000256" key="5">
    <source>
        <dbReference type="ARBA" id="ARBA00022692"/>
    </source>
</evidence>
<keyword evidence="11 13" id="KW-0472">Membrane</keyword>
<evidence type="ECO:0000256" key="12">
    <source>
        <dbReference type="PIRSR" id="PIRSR602401-1"/>
    </source>
</evidence>
<dbReference type="GO" id="GO:1902181">
    <property type="term" value="P:verruculogen biosynthetic process"/>
    <property type="evidence" value="ECO:0007669"/>
    <property type="project" value="UniProtKB-ARBA"/>
</dbReference>
<evidence type="ECO:0000256" key="6">
    <source>
        <dbReference type="ARBA" id="ARBA00022723"/>
    </source>
</evidence>
<sequence>MAAATLQAVALVGAVLGVASHWGYFIHGEHHMDGTRIILSFFAVTTFLFVSVIRLDGNHSYMAASQTTAVASVSFLSTLTLSILTYRAFFHPLRNFPGPFSAKFNNFSHFFRIVKESRNHIEADRLHKKYGEFVRIGPNELTTISPDAVTILSGTGSKCSKSPWYDCVSYPTVSLQLTRSRVLHDKRRKIWDRAFTMKGEMVFESIEKTISSTDEALLALREYESRVKTFTNELISVLGSKTGQSLNASLWFNFYSFDIMGDMAFGQSFDMMKSGEKHSAIKILHEGMKPIGVLTPVAWVMPVLLDIPGLGGGVKDFIQYNKNRVAFRKENIPETRDLFSWLIEAEEQSNDPIHKDPRWLWGDSALIVVAGSDTTATTLTHIFYHLVRSPKVYSTLRKELEAFYQPGSESEFKDLQDSPYLNGVINETLRLHPPVPSGLKRYTPPEGITIGSTYIPGNITISTPFWSMGRLESCYKNAEEFLPERWEENSELILNKSVFVPFSSGPYGCVGKNLALMELRSVVARIVTEFDTKFAPGEDGRALMEESKDTFTMELAPMELVFTKRKD</sequence>
<comment type="caution">
    <text evidence="14">The sequence shown here is derived from an EMBL/GenBank/DDBJ whole genome shotgun (WGS) entry which is preliminary data.</text>
</comment>
<dbReference type="GO" id="GO:0016705">
    <property type="term" value="F:oxidoreductase activity, acting on paired donors, with incorporation or reduction of molecular oxygen"/>
    <property type="evidence" value="ECO:0007669"/>
    <property type="project" value="InterPro"/>
</dbReference>
<dbReference type="PANTHER" id="PTHR24305">
    <property type="entry name" value="CYTOCHROME P450"/>
    <property type="match status" value="1"/>
</dbReference>
<dbReference type="EMBL" id="QGMH01000009">
    <property type="protein sequence ID" value="TVY30212.1"/>
    <property type="molecule type" value="Genomic_DNA"/>
</dbReference>
<keyword evidence="15" id="KW-1185">Reference proteome</keyword>
<gene>
    <name evidence="14" type="primary">FCK2_1</name>
    <name evidence="14" type="ORF">LHYA1_G000663</name>
</gene>
<comment type="similarity">
    <text evidence="3">Belongs to the cytochrome P450 family.</text>
</comment>
<dbReference type="FunFam" id="1.10.630.10:FF:000063">
    <property type="entry name" value="Cytochrome P450 monooxygenase"/>
    <property type="match status" value="1"/>
</dbReference>
<evidence type="ECO:0000256" key="11">
    <source>
        <dbReference type="ARBA" id="ARBA00023136"/>
    </source>
</evidence>
<dbReference type="InterPro" id="IPR002401">
    <property type="entry name" value="Cyt_P450_E_grp-I"/>
</dbReference>
<dbReference type="GeneID" id="41980861"/>
<dbReference type="PANTHER" id="PTHR24305:SF187">
    <property type="entry name" value="P450, PUTATIVE (EUROFUNG)-RELATED"/>
    <property type="match status" value="1"/>
</dbReference>
<dbReference type="SUPFAM" id="SSF48264">
    <property type="entry name" value="Cytochrome P450"/>
    <property type="match status" value="1"/>
</dbReference>
<evidence type="ECO:0000313" key="15">
    <source>
        <dbReference type="Proteomes" id="UP000431533"/>
    </source>
</evidence>
<dbReference type="InterPro" id="IPR036396">
    <property type="entry name" value="Cyt_P450_sf"/>
</dbReference>
<comment type="cofactor">
    <cofactor evidence="1 12">
        <name>heme</name>
        <dbReference type="ChEBI" id="CHEBI:30413"/>
    </cofactor>
</comment>
<evidence type="ECO:0000256" key="1">
    <source>
        <dbReference type="ARBA" id="ARBA00001971"/>
    </source>
</evidence>
<evidence type="ECO:0000256" key="13">
    <source>
        <dbReference type="SAM" id="Phobius"/>
    </source>
</evidence>
<feature type="transmembrane region" description="Helical" evidence="13">
    <location>
        <begin position="67"/>
        <end position="89"/>
    </location>
</feature>
<protein>
    <submittedName>
        <fullName evidence="14">Cytochrome P450 monooxygenase</fullName>
    </submittedName>
</protein>
<keyword evidence="10 14" id="KW-0503">Monooxygenase</keyword>
<keyword evidence="8" id="KW-0560">Oxidoreductase</keyword>
<proteinExistence type="inferred from homology"/>
<evidence type="ECO:0000256" key="3">
    <source>
        <dbReference type="ARBA" id="ARBA00010617"/>
    </source>
</evidence>
<feature type="binding site" description="axial binding residue" evidence="12">
    <location>
        <position position="509"/>
    </location>
    <ligand>
        <name>heme</name>
        <dbReference type="ChEBI" id="CHEBI:30413"/>
    </ligand>
    <ligandPart>
        <name>Fe</name>
        <dbReference type="ChEBI" id="CHEBI:18248"/>
    </ligandPart>
</feature>
<dbReference type="GO" id="GO:0005506">
    <property type="term" value="F:iron ion binding"/>
    <property type="evidence" value="ECO:0007669"/>
    <property type="project" value="InterPro"/>
</dbReference>
<dbReference type="Pfam" id="PF00067">
    <property type="entry name" value="p450"/>
    <property type="match status" value="1"/>
</dbReference>
<comment type="subcellular location">
    <subcellularLocation>
        <location evidence="2">Membrane</location>
    </subcellularLocation>
</comment>
<evidence type="ECO:0000256" key="10">
    <source>
        <dbReference type="ARBA" id="ARBA00023033"/>
    </source>
</evidence>
<dbReference type="RefSeq" id="XP_031008998.1">
    <property type="nucleotide sequence ID" value="XM_031145654.1"/>
</dbReference>
<organism evidence="14 15">
    <name type="scientific">Lachnellula hyalina</name>
    <dbReference type="NCBI Taxonomy" id="1316788"/>
    <lineage>
        <taxon>Eukaryota</taxon>
        <taxon>Fungi</taxon>
        <taxon>Dikarya</taxon>
        <taxon>Ascomycota</taxon>
        <taxon>Pezizomycotina</taxon>
        <taxon>Leotiomycetes</taxon>
        <taxon>Helotiales</taxon>
        <taxon>Lachnaceae</taxon>
        <taxon>Lachnellula</taxon>
    </lineage>
</organism>
<feature type="transmembrane region" description="Helical" evidence="13">
    <location>
        <begin position="37"/>
        <end position="55"/>
    </location>
</feature>
<evidence type="ECO:0000256" key="8">
    <source>
        <dbReference type="ARBA" id="ARBA00023002"/>
    </source>
</evidence>
<keyword evidence="5 13" id="KW-0812">Transmembrane</keyword>
<dbReference type="AlphaFoldDB" id="A0A8H8R9V3"/>
<evidence type="ECO:0000256" key="9">
    <source>
        <dbReference type="ARBA" id="ARBA00023004"/>
    </source>
</evidence>
<dbReference type="OrthoDB" id="6692864at2759"/>
<accession>A0A8H8R9V3</accession>
<reference evidence="14 15" key="1">
    <citation type="submission" date="2018-05" db="EMBL/GenBank/DDBJ databases">
        <title>Genome sequencing and assembly of the regulated plant pathogen Lachnellula willkommii and related sister species for the development of diagnostic species identification markers.</title>
        <authorList>
            <person name="Giroux E."/>
            <person name="Bilodeau G."/>
        </authorList>
    </citation>
    <scope>NUCLEOTIDE SEQUENCE [LARGE SCALE GENOMIC DNA]</scope>
    <source>
        <strain evidence="14 15">CBS 185.66</strain>
    </source>
</reference>
<keyword evidence="9 12" id="KW-0408">Iron</keyword>
<dbReference type="PRINTS" id="PR00463">
    <property type="entry name" value="EP450I"/>
</dbReference>
<evidence type="ECO:0000313" key="14">
    <source>
        <dbReference type="EMBL" id="TVY30212.1"/>
    </source>
</evidence>
<keyword evidence="6 12" id="KW-0479">Metal-binding</keyword>
<dbReference type="InterPro" id="IPR050121">
    <property type="entry name" value="Cytochrome_P450_monoxygenase"/>
</dbReference>
<dbReference type="Proteomes" id="UP000431533">
    <property type="component" value="Unassembled WGS sequence"/>
</dbReference>